<protein>
    <submittedName>
        <fullName evidence="2">Uncharacterized protein</fullName>
    </submittedName>
</protein>
<dbReference type="EMBL" id="FZNQ01000023">
    <property type="protein sequence ID" value="SNR62115.1"/>
    <property type="molecule type" value="Genomic_DNA"/>
</dbReference>
<sequence length="95" mass="10496">MWFVLAYMSESSHSDDPSNRSADSEAAARRSERTEREELPVPVATVEETPVPVPAMDETAVELVRDAIGVARGEFSDERFSEKYGIVPQGDPDPE</sequence>
<evidence type="ECO:0000313" key="3">
    <source>
        <dbReference type="Proteomes" id="UP000198397"/>
    </source>
</evidence>
<proteinExistence type="predicted"/>
<name>A0A238XT15_HALVU</name>
<dbReference type="Proteomes" id="UP000198397">
    <property type="component" value="Unassembled WGS sequence"/>
</dbReference>
<feature type="compositionally biased region" description="Basic and acidic residues" evidence="1">
    <location>
        <begin position="12"/>
        <end position="39"/>
    </location>
</feature>
<accession>A0A238XT15</accession>
<feature type="compositionally biased region" description="Low complexity" evidence="1">
    <location>
        <begin position="40"/>
        <end position="50"/>
    </location>
</feature>
<keyword evidence="3" id="KW-1185">Reference proteome</keyword>
<evidence type="ECO:0000313" key="2">
    <source>
        <dbReference type="EMBL" id="SNR62115.1"/>
    </source>
</evidence>
<feature type="region of interest" description="Disordered" evidence="1">
    <location>
        <begin position="9"/>
        <end position="54"/>
    </location>
</feature>
<gene>
    <name evidence="2" type="ORF">SAMN06264855_1238</name>
</gene>
<reference evidence="2 3" key="1">
    <citation type="submission" date="2017-06" db="EMBL/GenBank/DDBJ databases">
        <authorList>
            <person name="Kim H.J."/>
            <person name="Triplett B.A."/>
        </authorList>
    </citation>
    <scope>NUCLEOTIDE SEQUENCE [LARGE SCALE GENOMIC DNA]</scope>
    <source>
        <strain evidence="2 3">DSM 8800</strain>
    </source>
</reference>
<evidence type="ECO:0000256" key="1">
    <source>
        <dbReference type="SAM" id="MobiDB-lite"/>
    </source>
</evidence>
<organism evidence="2 3">
    <name type="scientific">Halorubrum vacuolatum</name>
    <name type="common">Natronobacterium vacuolatum</name>
    <dbReference type="NCBI Taxonomy" id="63740"/>
    <lineage>
        <taxon>Archaea</taxon>
        <taxon>Methanobacteriati</taxon>
        <taxon>Methanobacteriota</taxon>
        <taxon>Stenosarchaea group</taxon>
        <taxon>Halobacteria</taxon>
        <taxon>Halobacteriales</taxon>
        <taxon>Haloferacaceae</taxon>
        <taxon>Halorubrum</taxon>
    </lineage>
</organism>
<dbReference type="AlphaFoldDB" id="A0A238XT15"/>